<name>A0A6J0GEJ9_9PASS</name>
<gene>
    <name evidence="2" type="primary">LOC108491952</name>
</gene>
<feature type="non-terminal residue" evidence="2">
    <location>
        <position position="137"/>
    </location>
</feature>
<dbReference type="OrthoDB" id="654191at2759"/>
<sequence>DKARSEGQRLVWESEELRRFLREQERLLLARLGDLARDVRRAQDRALAKVREELSHLDTLIWEMEGKFQQPPGQFLQDIGGLLDSCEAMKFNPPAEISPELEGRLQEFVQRNVLVRGTLRRCQDSLMFQLQEPGEFM</sequence>
<keyword evidence="1" id="KW-1185">Reference proteome</keyword>
<dbReference type="GeneID" id="108491952"/>
<dbReference type="AlphaFoldDB" id="A0A6J0GEJ9"/>
<dbReference type="RefSeq" id="XP_017659226.1">
    <property type="nucleotide sequence ID" value="XM_017803737.1"/>
</dbReference>
<proteinExistence type="predicted"/>
<dbReference type="Proteomes" id="UP000504624">
    <property type="component" value="Unplaced"/>
</dbReference>
<organism evidence="1 2">
    <name type="scientific">Lepidothrix coronata</name>
    <name type="common">blue-crowned manakin</name>
    <dbReference type="NCBI Taxonomy" id="321398"/>
    <lineage>
        <taxon>Eukaryota</taxon>
        <taxon>Metazoa</taxon>
        <taxon>Chordata</taxon>
        <taxon>Craniata</taxon>
        <taxon>Vertebrata</taxon>
        <taxon>Euteleostomi</taxon>
        <taxon>Archelosauria</taxon>
        <taxon>Archosauria</taxon>
        <taxon>Dinosauria</taxon>
        <taxon>Saurischia</taxon>
        <taxon>Theropoda</taxon>
        <taxon>Coelurosauria</taxon>
        <taxon>Aves</taxon>
        <taxon>Neognathae</taxon>
        <taxon>Neoaves</taxon>
        <taxon>Telluraves</taxon>
        <taxon>Australaves</taxon>
        <taxon>Passeriformes</taxon>
        <taxon>Pipridae</taxon>
        <taxon>Lepidothrix</taxon>
    </lineage>
</organism>
<evidence type="ECO:0000313" key="2">
    <source>
        <dbReference type="RefSeq" id="XP_017659226.1"/>
    </source>
</evidence>
<protein>
    <submittedName>
        <fullName evidence="2">Tripartite motif-containing protein 15-like</fullName>
    </submittedName>
</protein>
<evidence type="ECO:0000313" key="1">
    <source>
        <dbReference type="Proteomes" id="UP000504624"/>
    </source>
</evidence>
<accession>A0A6J0GEJ9</accession>
<reference evidence="2" key="1">
    <citation type="submission" date="2025-08" db="UniProtKB">
        <authorList>
            <consortium name="RefSeq"/>
        </authorList>
    </citation>
    <scope>IDENTIFICATION</scope>
</reference>
<feature type="non-terminal residue" evidence="2">
    <location>
        <position position="1"/>
    </location>
</feature>